<dbReference type="Proteomes" id="UP000230052">
    <property type="component" value="Unassembled WGS sequence"/>
</dbReference>
<comment type="caution">
    <text evidence="2">The sequence shown here is derived from an EMBL/GenBank/DDBJ whole genome shotgun (WGS) entry which is preliminary data.</text>
</comment>
<dbReference type="AlphaFoldDB" id="A0A2J0L4G2"/>
<gene>
    <name evidence="2" type="ORF">COS99_01455</name>
</gene>
<feature type="domain" description="HTH merR-type" evidence="1">
    <location>
        <begin position="9"/>
        <end position="63"/>
    </location>
</feature>
<organism evidence="2 3">
    <name type="scientific">Candidatus Aquitaenariimonas noxiae</name>
    <dbReference type="NCBI Taxonomy" id="1974741"/>
    <lineage>
        <taxon>Bacteria</taxon>
        <taxon>Pseudomonadati</taxon>
        <taxon>Candidatus Omnitrophota</taxon>
        <taxon>Candidatus Aquitaenariimonas</taxon>
    </lineage>
</organism>
<dbReference type="Pfam" id="PF13411">
    <property type="entry name" value="MerR_1"/>
    <property type="match status" value="1"/>
</dbReference>
<protein>
    <recommendedName>
        <fullName evidence="1">HTH merR-type domain-containing protein</fullName>
    </recommendedName>
</protein>
<dbReference type="EMBL" id="PEWV01000015">
    <property type="protein sequence ID" value="PIU42196.1"/>
    <property type="molecule type" value="Genomic_DNA"/>
</dbReference>
<reference evidence="2 3" key="1">
    <citation type="submission" date="2017-09" db="EMBL/GenBank/DDBJ databases">
        <title>Depth-based differentiation of microbial function through sediment-hosted aquifers and enrichment of novel symbionts in the deep terrestrial subsurface.</title>
        <authorList>
            <person name="Probst A.J."/>
            <person name="Ladd B."/>
            <person name="Jarett J.K."/>
            <person name="Geller-Mcgrath D.E."/>
            <person name="Sieber C.M."/>
            <person name="Emerson J.B."/>
            <person name="Anantharaman K."/>
            <person name="Thomas B.C."/>
            <person name="Malmstrom R."/>
            <person name="Stieglmeier M."/>
            <person name="Klingl A."/>
            <person name="Woyke T."/>
            <person name="Ryan C.M."/>
            <person name="Banfield J.F."/>
        </authorList>
    </citation>
    <scope>NUCLEOTIDE SEQUENCE [LARGE SCALE GENOMIC DNA]</scope>
    <source>
        <strain evidence="2">CG07_land_8_20_14_0_80_42_15</strain>
    </source>
</reference>
<evidence type="ECO:0000313" key="3">
    <source>
        <dbReference type="Proteomes" id="UP000230052"/>
    </source>
</evidence>
<proteinExistence type="predicted"/>
<evidence type="ECO:0000259" key="1">
    <source>
        <dbReference type="Pfam" id="PF13411"/>
    </source>
</evidence>
<sequence length="69" mass="8176">MYSAETKIYATKEVLKIVGISRATLYKWFRDKKLEDVARDRNNFRIFTEKDIKNILAYKNMIKDPNGTT</sequence>
<name>A0A2J0L4G2_9BACT</name>
<dbReference type="Gene3D" id="1.10.1660.10">
    <property type="match status" value="1"/>
</dbReference>
<dbReference type="InterPro" id="IPR009061">
    <property type="entry name" value="DNA-bd_dom_put_sf"/>
</dbReference>
<dbReference type="InterPro" id="IPR000551">
    <property type="entry name" value="MerR-type_HTH_dom"/>
</dbReference>
<dbReference type="SUPFAM" id="SSF46955">
    <property type="entry name" value="Putative DNA-binding domain"/>
    <property type="match status" value="1"/>
</dbReference>
<evidence type="ECO:0000313" key="2">
    <source>
        <dbReference type="EMBL" id="PIU42196.1"/>
    </source>
</evidence>
<accession>A0A2J0L4G2</accession>